<dbReference type="EMBL" id="JABAHT010000327">
    <property type="protein sequence ID" value="KAF4658012.1"/>
    <property type="molecule type" value="Genomic_DNA"/>
</dbReference>
<dbReference type="EMBL" id="JABANN010000145">
    <property type="protein sequence ID" value="KAF4669162.1"/>
    <property type="molecule type" value="Genomic_DNA"/>
</dbReference>
<name>A0A7J6LFI3_PEROL</name>
<dbReference type="Proteomes" id="UP000572268">
    <property type="component" value="Unassembled WGS sequence"/>
</dbReference>
<dbReference type="Proteomes" id="UP000570595">
    <property type="component" value="Unassembled WGS sequence"/>
</dbReference>
<evidence type="ECO:0000313" key="3">
    <source>
        <dbReference type="Proteomes" id="UP000570595"/>
    </source>
</evidence>
<proteinExistence type="predicted"/>
<gene>
    <name evidence="2" type="ORF">FOL46_001579</name>
    <name evidence="1" type="ORF">FOZ61_005891</name>
</gene>
<dbReference type="OrthoDB" id="10398514at2759"/>
<sequence>MVENYRILTDLMSCPRTTTSPSFESFSMGMGVFGWFIPGGGELAFPKETGLDPLRIINDSSIREIQMRLNLAASKVQFKPYFDRDSVPPADCDYNEEAFSSNGDDEKVILQHSFNAQRKFDSTVASTGLPVKELEEVCSTVLHLVKQIFKDFNQLCAAHYTASVKDFVRQDA</sequence>
<protein>
    <submittedName>
        <fullName evidence="1">Uncharacterized protein</fullName>
    </submittedName>
</protein>
<dbReference type="AlphaFoldDB" id="A0A7J6LFI3"/>
<comment type="caution">
    <text evidence="1">The sequence shown here is derived from an EMBL/GenBank/DDBJ whole genome shotgun (WGS) entry which is preliminary data.</text>
</comment>
<reference evidence="3 4" key="1">
    <citation type="submission" date="2020-04" db="EMBL/GenBank/DDBJ databases">
        <title>Perkinsus olseni comparative genomics.</title>
        <authorList>
            <person name="Bogema D.R."/>
        </authorList>
    </citation>
    <scope>NUCLEOTIDE SEQUENCE [LARGE SCALE GENOMIC DNA]</scope>
    <source>
        <strain evidence="1">ATCC PRA-179</strain>
        <strain evidence="2">ATCC PRA-31</strain>
    </source>
</reference>
<accession>A0A7J6LFI3</accession>
<organism evidence="1 3">
    <name type="scientific">Perkinsus olseni</name>
    <name type="common">Perkinsus atlanticus</name>
    <dbReference type="NCBI Taxonomy" id="32597"/>
    <lineage>
        <taxon>Eukaryota</taxon>
        <taxon>Sar</taxon>
        <taxon>Alveolata</taxon>
        <taxon>Perkinsozoa</taxon>
        <taxon>Perkinsea</taxon>
        <taxon>Perkinsida</taxon>
        <taxon>Perkinsidae</taxon>
        <taxon>Perkinsus</taxon>
    </lineage>
</organism>
<evidence type="ECO:0000313" key="4">
    <source>
        <dbReference type="Proteomes" id="UP000572268"/>
    </source>
</evidence>
<evidence type="ECO:0000313" key="1">
    <source>
        <dbReference type="EMBL" id="KAF4658012.1"/>
    </source>
</evidence>
<evidence type="ECO:0000313" key="2">
    <source>
        <dbReference type="EMBL" id="KAF4669162.1"/>
    </source>
</evidence>